<keyword evidence="2" id="KW-0812">Transmembrane</keyword>
<comment type="caution">
    <text evidence="3">The sequence shown here is derived from an EMBL/GenBank/DDBJ whole genome shotgun (WGS) entry which is preliminary data.</text>
</comment>
<organism evidence="3 4">
    <name type="scientific">Parafrankia colletiae</name>
    <dbReference type="NCBI Taxonomy" id="573497"/>
    <lineage>
        <taxon>Bacteria</taxon>
        <taxon>Bacillati</taxon>
        <taxon>Actinomycetota</taxon>
        <taxon>Actinomycetes</taxon>
        <taxon>Frankiales</taxon>
        <taxon>Frankiaceae</taxon>
        <taxon>Parafrankia</taxon>
    </lineage>
</organism>
<feature type="compositionally biased region" description="Low complexity" evidence="1">
    <location>
        <begin position="52"/>
        <end position="71"/>
    </location>
</feature>
<keyword evidence="4" id="KW-1185">Reference proteome</keyword>
<keyword evidence="2" id="KW-0472">Membrane</keyword>
<accession>A0A1S1RJE5</accession>
<name>A0A1S1RJE5_9ACTN</name>
<feature type="region of interest" description="Disordered" evidence="1">
    <location>
        <begin position="1"/>
        <end position="77"/>
    </location>
</feature>
<dbReference type="AlphaFoldDB" id="A0A1S1RJE5"/>
<dbReference type="EMBL" id="MBLM01000003">
    <property type="protein sequence ID" value="OHV45901.1"/>
    <property type="molecule type" value="Genomic_DNA"/>
</dbReference>
<evidence type="ECO:0000256" key="1">
    <source>
        <dbReference type="SAM" id="MobiDB-lite"/>
    </source>
</evidence>
<protein>
    <submittedName>
        <fullName evidence="3">Uncharacterized protein</fullName>
    </submittedName>
</protein>
<evidence type="ECO:0000256" key="2">
    <source>
        <dbReference type="SAM" id="Phobius"/>
    </source>
</evidence>
<evidence type="ECO:0000313" key="4">
    <source>
        <dbReference type="Proteomes" id="UP000179627"/>
    </source>
</evidence>
<sequence>MRPEPLDGAADPTATGPEGSGRGKPDGRARPAASGQPAGQRGPATGRGGPAAGQQRPAARPRRAAAGQRRPVSGDHRVSRWVSAHPIAFALIGAAMLLVGSALVGALDLFAVGAVLGFWTLIVATGLVLGRPGIDWAVPTDELRRAARQAFADYRREASGALRRLARTGGASLPRGSRSAPTTATAPTPAPSDGPAERANR</sequence>
<reference evidence="4" key="1">
    <citation type="submission" date="2016-07" db="EMBL/GenBank/DDBJ databases">
        <title>Sequence Frankia sp. strain CcI1.17.</title>
        <authorList>
            <person name="Ghodhbane-Gtari F."/>
            <person name="Swanson E."/>
            <person name="Gueddou A."/>
            <person name="Morris K."/>
            <person name="Hezbri K."/>
            <person name="Ktari A."/>
            <person name="Nouioui I."/>
            <person name="Abebe-Akele F."/>
            <person name="Simpson S."/>
            <person name="Thomas K."/>
            <person name="Gtari M."/>
            <person name="Tisa L.S."/>
            <person name="Hurst S."/>
        </authorList>
    </citation>
    <scope>NUCLEOTIDE SEQUENCE [LARGE SCALE GENOMIC DNA]</scope>
    <source>
        <strain evidence="4">Cc1.17</strain>
    </source>
</reference>
<feature type="transmembrane region" description="Helical" evidence="2">
    <location>
        <begin position="87"/>
        <end position="104"/>
    </location>
</feature>
<dbReference type="Proteomes" id="UP000179627">
    <property type="component" value="Unassembled WGS sequence"/>
</dbReference>
<gene>
    <name evidence="3" type="ORF">CC117_09025</name>
</gene>
<feature type="transmembrane region" description="Helical" evidence="2">
    <location>
        <begin position="110"/>
        <end position="129"/>
    </location>
</feature>
<feature type="region of interest" description="Disordered" evidence="1">
    <location>
        <begin position="166"/>
        <end position="201"/>
    </location>
</feature>
<evidence type="ECO:0000313" key="3">
    <source>
        <dbReference type="EMBL" id="OHV45901.1"/>
    </source>
</evidence>
<proteinExistence type="predicted"/>
<keyword evidence="2" id="KW-1133">Transmembrane helix</keyword>